<proteinExistence type="predicted"/>
<name>A0A5B7F050_PORTR</name>
<evidence type="ECO:0000313" key="1">
    <source>
        <dbReference type="EMBL" id="MPC40361.1"/>
    </source>
</evidence>
<keyword evidence="2" id="KW-1185">Reference proteome</keyword>
<gene>
    <name evidence="1" type="ORF">E2C01_033917</name>
</gene>
<dbReference type="Proteomes" id="UP000324222">
    <property type="component" value="Unassembled WGS sequence"/>
</dbReference>
<protein>
    <submittedName>
        <fullName evidence="1">Uncharacterized protein</fullName>
    </submittedName>
</protein>
<dbReference type="AlphaFoldDB" id="A0A5B7F050"/>
<comment type="caution">
    <text evidence="1">The sequence shown here is derived from an EMBL/GenBank/DDBJ whole genome shotgun (WGS) entry which is preliminary data.</text>
</comment>
<organism evidence="1 2">
    <name type="scientific">Portunus trituberculatus</name>
    <name type="common">Swimming crab</name>
    <name type="synonym">Neptunus trituberculatus</name>
    <dbReference type="NCBI Taxonomy" id="210409"/>
    <lineage>
        <taxon>Eukaryota</taxon>
        <taxon>Metazoa</taxon>
        <taxon>Ecdysozoa</taxon>
        <taxon>Arthropoda</taxon>
        <taxon>Crustacea</taxon>
        <taxon>Multicrustacea</taxon>
        <taxon>Malacostraca</taxon>
        <taxon>Eumalacostraca</taxon>
        <taxon>Eucarida</taxon>
        <taxon>Decapoda</taxon>
        <taxon>Pleocyemata</taxon>
        <taxon>Brachyura</taxon>
        <taxon>Eubrachyura</taxon>
        <taxon>Portunoidea</taxon>
        <taxon>Portunidae</taxon>
        <taxon>Portuninae</taxon>
        <taxon>Portunus</taxon>
    </lineage>
</organism>
<reference evidence="1 2" key="1">
    <citation type="submission" date="2019-05" db="EMBL/GenBank/DDBJ databases">
        <title>Another draft genome of Portunus trituberculatus and its Hox gene families provides insights of decapod evolution.</title>
        <authorList>
            <person name="Jeong J.-H."/>
            <person name="Song I."/>
            <person name="Kim S."/>
            <person name="Choi T."/>
            <person name="Kim D."/>
            <person name="Ryu S."/>
            <person name="Kim W."/>
        </authorList>
    </citation>
    <scope>NUCLEOTIDE SEQUENCE [LARGE SCALE GENOMIC DNA]</scope>
    <source>
        <tissue evidence="1">Muscle</tissue>
    </source>
</reference>
<sequence length="92" mass="10492">MKKAKDRLKARMKKHQQEFGVRPRAVFTGGCVLETPDKMVQSFENLKTRTATGGIFPMDLLMKVIPSQSFWSKSREVDAAAAGRMQRHKRNV</sequence>
<dbReference type="EMBL" id="VSRR010004664">
    <property type="protein sequence ID" value="MPC40361.1"/>
    <property type="molecule type" value="Genomic_DNA"/>
</dbReference>
<accession>A0A5B7F050</accession>
<evidence type="ECO:0000313" key="2">
    <source>
        <dbReference type="Proteomes" id="UP000324222"/>
    </source>
</evidence>